<dbReference type="InterPro" id="IPR050491">
    <property type="entry name" value="AmpC-like"/>
</dbReference>
<dbReference type="GO" id="GO:0016787">
    <property type="term" value="F:hydrolase activity"/>
    <property type="evidence" value="ECO:0007669"/>
    <property type="project" value="UniProtKB-KW"/>
</dbReference>
<accession>A0A7G3UUR6</accession>
<dbReference type="PANTHER" id="PTHR46825">
    <property type="entry name" value="D-ALANYL-D-ALANINE-CARBOXYPEPTIDASE/ENDOPEPTIDASE AMPH"/>
    <property type="match status" value="1"/>
</dbReference>
<dbReference type="AlphaFoldDB" id="A0A7G3UUR6"/>
<feature type="domain" description="Beta-lactamase-related" evidence="2">
    <location>
        <begin position="62"/>
        <end position="376"/>
    </location>
</feature>
<evidence type="ECO:0000313" key="4">
    <source>
        <dbReference type="Proteomes" id="UP000005940"/>
    </source>
</evidence>
<keyword evidence="3" id="KW-0378">Hydrolase</keyword>
<sequence>MVSAKVSRGTAFGAALLSLLAVSAQSAVAAPAAPAAPAKPAAPSAPAAPALSAPDPDALRTALRAALANGAPGAMARIDDSGSVLRQTEGIADRATGRVMDTDDRFRIGSVSKTFSAVVLLQLVDEGALALDTPVNTYLPGLLDPRITVRHLLSHRTGLYDYTNDMFAATVPGFESVRNRVFTYRELLDLSLAKPPTVTPGTTYSYSNTNFVVAGMLIEKLTGKDVGDAYRKRIIKPLDLDDTFYVHPETAIPGRHVKGYLRPDEAGAPLVDSTRQTVSWAQSAGAVVSSAEDLNTFLSALMRGKLVSGTALAEMRTWTPVNSTQGYGLGLRRRDLSCGVSVYGHTGTVQGYYTFAFTSADGKRSITSFANTSNNGTVLNTLPRTLEAAFCGVPPVKAANTAKTAKTVRSTTADGSAVERYEDIAPGIARQ</sequence>
<dbReference type="Pfam" id="PF00144">
    <property type="entry name" value="Beta-lactamase"/>
    <property type="match status" value="1"/>
</dbReference>
<dbReference type="EMBL" id="CP029159">
    <property type="protein sequence ID" value="QKM71802.1"/>
    <property type="molecule type" value="Genomic_DNA"/>
</dbReference>
<keyword evidence="4" id="KW-1185">Reference proteome</keyword>
<organism evidence="3 4">
    <name type="scientific">Streptomyces tsukubensis (strain DSM 42081 / NBRC 108919 / NRRL 18488 / 9993)</name>
    <dbReference type="NCBI Taxonomy" id="1114943"/>
    <lineage>
        <taxon>Bacteria</taxon>
        <taxon>Bacillati</taxon>
        <taxon>Actinomycetota</taxon>
        <taxon>Actinomycetes</taxon>
        <taxon>Kitasatosporales</taxon>
        <taxon>Streptomycetaceae</taxon>
        <taxon>Streptomyces</taxon>
    </lineage>
</organism>
<dbReference type="Gene3D" id="3.40.710.10">
    <property type="entry name" value="DD-peptidase/beta-lactamase superfamily"/>
    <property type="match status" value="1"/>
</dbReference>
<proteinExistence type="predicted"/>
<feature type="chain" id="PRO_5028832018" evidence="1">
    <location>
        <begin position="30"/>
        <end position="431"/>
    </location>
</feature>
<dbReference type="InterPro" id="IPR012338">
    <property type="entry name" value="Beta-lactam/transpept-like"/>
</dbReference>
<protein>
    <submittedName>
        <fullName evidence="3">Serine hydrolase</fullName>
    </submittedName>
</protein>
<dbReference type="InterPro" id="IPR001466">
    <property type="entry name" value="Beta-lactam-related"/>
</dbReference>
<reference evidence="3 4" key="1">
    <citation type="journal article" date="2012" name="J. Bacteriol.">
        <title>Draft genome of Streptomyces tsukubaensis NRRL 18488, the producer of the clinically important immunosuppressant tacrolimus (FK506).</title>
        <authorList>
            <person name="Barreiro C."/>
            <person name="Prieto C."/>
            <person name="Sola-Landa A."/>
            <person name="Solera E."/>
            <person name="Martinez-Castro M."/>
            <person name="Perez-Redondo R."/>
            <person name="Garcia-Estrada C."/>
            <person name="Aparicio J.F."/>
            <person name="Fernandez-Martinez L.T."/>
            <person name="Santos-Aberturas J."/>
            <person name="Salehi-Najafabadi Z."/>
            <person name="Rodriguez-Garcia A."/>
            <person name="Tauch A."/>
            <person name="Martin J.F."/>
        </authorList>
    </citation>
    <scope>NUCLEOTIDE SEQUENCE [LARGE SCALE GENOMIC DNA]</scope>
    <source>
        <strain evidence="4">DSM 42081 / NBRC 108919 / NRRL 18488 / 9993</strain>
    </source>
</reference>
<dbReference type="RefSeq" id="WP_130584644.1">
    <property type="nucleotide sequence ID" value="NZ_CP029159.1"/>
</dbReference>
<dbReference type="PANTHER" id="PTHR46825:SF7">
    <property type="entry name" value="D-ALANYL-D-ALANINE CARBOXYPEPTIDASE"/>
    <property type="match status" value="1"/>
</dbReference>
<dbReference type="Proteomes" id="UP000005940">
    <property type="component" value="Chromosome"/>
</dbReference>
<evidence type="ECO:0000256" key="1">
    <source>
        <dbReference type="SAM" id="SignalP"/>
    </source>
</evidence>
<name>A0A7G3UUR6_STRT9</name>
<gene>
    <name evidence="3" type="ORF">STSU_023005</name>
</gene>
<feature type="signal peptide" evidence="1">
    <location>
        <begin position="1"/>
        <end position="29"/>
    </location>
</feature>
<keyword evidence="1" id="KW-0732">Signal</keyword>
<evidence type="ECO:0000313" key="3">
    <source>
        <dbReference type="EMBL" id="QKM71802.1"/>
    </source>
</evidence>
<dbReference type="SUPFAM" id="SSF56601">
    <property type="entry name" value="beta-lactamase/transpeptidase-like"/>
    <property type="match status" value="1"/>
</dbReference>
<evidence type="ECO:0000259" key="2">
    <source>
        <dbReference type="Pfam" id="PF00144"/>
    </source>
</evidence>